<evidence type="ECO:0000256" key="2">
    <source>
        <dbReference type="ARBA" id="ARBA00022448"/>
    </source>
</evidence>
<evidence type="ECO:0000256" key="7">
    <source>
        <dbReference type="ARBA" id="ARBA00022989"/>
    </source>
</evidence>
<feature type="transmembrane region" description="Helical" evidence="9">
    <location>
        <begin position="49"/>
        <end position="70"/>
    </location>
</feature>
<evidence type="ECO:0000313" key="11">
    <source>
        <dbReference type="Proteomes" id="UP000681290"/>
    </source>
</evidence>
<evidence type="ECO:0000313" key="10">
    <source>
        <dbReference type="EMBL" id="GIP59619.1"/>
    </source>
</evidence>
<dbReference type="Pfam" id="PF03609">
    <property type="entry name" value="EII-Sor"/>
    <property type="match status" value="1"/>
</dbReference>
<feature type="transmembrane region" description="Helical" evidence="9">
    <location>
        <begin position="76"/>
        <end position="109"/>
    </location>
</feature>
<name>A0ABQ4MUK8_9BACL</name>
<evidence type="ECO:0000256" key="6">
    <source>
        <dbReference type="ARBA" id="ARBA00022692"/>
    </source>
</evidence>
<protein>
    <submittedName>
        <fullName evidence="10">PTS sorbose transporter subunit IIC</fullName>
    </submittedName>
</protein>
<dbReference type="RefSeq" id="WP_213592642.1">
    <property type="nucleotide sequence ID" value="NZ_BOSM01000006.1"/>
</dbReference>
<reference evidence="10 11" key="1">
    <citation type="submission" date="2021-03" db="EMBL/GenBank/DDBJ databases">
        <title>Antimicrobial resistance genes in bacteria isolated from Japanese honey, and their potential for conferring macrolide and lincosamide resistance in the American foulbrood pathogen Paenibacillus larvae.</title>
        <authorList>
            <person name="Okamoto M."/>
            <person name="Kumagai M."/>
            <person name="Kanamori H."/>
            <person name="Takamatsu D."/>
        </authorList>
    </citation>
    <scope>NUCLEOTIDE SEQUENCE [LARGE SCALE GENOMIC DNA]</scope>
    <source>
        <strain evidence="10 11">J15TS10</strain>
    </source>
</reference>
<keyword evidence="7 9" id="KW-1133">Transmembrane helix</keyword>
<feature type="transmembrane region" description="Helical" evidence="9">
    <location>
        <begin position="214"/>
        <end position="241"/>
    </location>
</feature>
<keyword evidence="2" id="KW-0813">Transport</keyword>
<keyword evidence="6 9" id="KW-0812">Transmembrane</keyword>
<dbReference type="InterPro" id="IPR004700">
    <property type="entry name" value="PTS_IIC_man"/>
</dbReference>
<dbReference type="PANTHER" id="PTHR32502">
    <property type="entry name" value="N-ACETYLGALACTOSAMINE PERMEASE II COMPONENT-RELATED"/>
    <property type="match status" value="1"/>
</dbReference>
<evidence type="ECO:0000256" key="5">
    <source>
        <dbReference type="ARBA" id="ARBA00022683"/>
    </source>
</evidence>
<dbReference type="PANTHER" id="PTHR32502:SF8">
    <property type="entry name" value="N-ACETYLGALACTOSAMINE PERMEASE IIC COMPONENT 1"/>
    <property type="match status" value="1"/>
</dbReference>
<accession>A0ABQ4MUK8</accession>
<gene>
    <name evidence="10" type="ORF">J15TS10_34330</name>
</gene>
<evidence type="ECO:0000256" key="1">
    <source>
        <dbReference type="ARBA" id="ARBA00004651"/>
    </source>
</evidence>
<dbReference type="Proteomes" id="UP000681290">
    <property type="component" value="Unassembled WGS sequence"/>
</dbReference>
<keyword evidence="11" id="KW-1185">Reference proteome</keyword>
<feature type="transmembrane region" description="Helical" evidence="9">
    <location>
        <begin position="182"/>
        <end position="202"/>
    </location>
</feature>
<keyword evidence="8 9" id="KW-0472">Membrane</keyword>
<sequence length="250" mass="26893">MELLVVSIFAGLWYWICKTDIGYAITHAIRQPLFAALPIGLIMGDVKQAMIIGAAVQILYIGLVAAGSNLPADDCLAGLIAIPIAIGSGLTPALAVAIAVPVGVMGVFVDQLRKTVNVIFVHMADRYAEEGNTRKIVLASVVYPTALSFFFRFPIPFFAILYGADAVNSFMNSIPEWLVHGFSVAGGLLPALGFALTMFVIGKKELFPWFVIGYFLVQFSGIPVIGAAIFGLCAVLLITYYNNNKKNLEV</sequence>
<feature type="transmembrane region" description="Helical" evidence="9">
    <location>
        <begin position="136"/>
        <end position="162"/>
    </location>
</feature>
<keyword evidence="5" id="KW-0598">Phosphotransferase system</keyword>
<comment type="caution">
    <text evidence="10">The sequence shown here is derived from an EMBL/GenBank/DDBJ whole genome shotgun (WGS) entry which is preliminary data.</text>
</comment>
<evidence type="ECO:0000256" key="8">
    <source>
        <dbReference type="ARBA" id="ARBA00023136"/>
    </source>
</evidence>
<evidence type="ECO:0000256" key="9">
    <source>
        <dbReference type="SAM" id="Phobius"/>
    </source>
</evidence>
<evidence type="ECO:0000256" key="3">
    <source>
        <dbReference type="ARBA" id="ARBA00022475"/>
    </source>
</evidence>
<keyword evidence="3" id="KW-1003">Cell membrane</keyword>
<dbReference type="PROSITE" id="PS51106">
    <property type="entry name" value="PTS_EIIC_TYPE_4"/>
    <property type="match status" value="1"/>
</dbReference>
<dbReference type="InterPro" id="IPR050303">
    <property type="entry name" value="GatZ_KbaZ_carbometab"/>
</dbReference>
<dbReference type="EMBL" id="BOSM01000006">
    <property type="protein sequence ID" value="GIP59619.1"/>
    <property type="molecule type" value="Genomic_DNA"/>
</dbReference>
<evidence type="ECO:0000256" key="4">
    <source>
        <dbReference type="ARBA" id="ARBA00022597"/>
    </source>
</evidence>
<proteinExistence type="predicted"/>
<keyword evidence="4" id="KW-0762">Sugar transport</keyword>
<organism evidence="10 11">
    <name type="scientific">Paenibacillus woosongensis</name>
    <dbReference type="NCBI Taxonomy" id="307580"/>
    <lineage>
        <taxon>Bacteria</taxon>
        <taxon>Bacillati</taxon>
        <taxon>Bacillota</taxon>
        <taxon>Bacilli</taxon>
        <taxon>Bacillales</taxon>
        <taxon>Paenibacillaceae</taxon>
        <taxon>Paenibacillus</taxon>
    </lineage>
</organism>
<comment type="subcellular location">
    <subcellularLocation>
        <location evidence="1">Cell membrane</location>
        <topology evidence="1">Multi-pass membrane protein</topology>
    </subcellularLocation>
</comment>